<dbReference type="VEuPathDB" id="VectorBase:LOC119174585"/>
<dbReference type="AlphaFoldDB" id="A0A9J6DGA0"/>
<evidence type="ECO:0000259" key="1">
    <source>
        <dbReference type="Pfam" id="PF17392"/>
    </source>
</evidence>
<dbReference type="Proteomes" id="UP000821866">
    <property type="component" value="Chromosome 7"/>
</dbReference>
<reference evidence="2" key="1">
    <citation type="journal article" date="2020" name="Cell">
        <title>Large-Scale Comparative Analyses of Tick Genomes Elucidate Their Genetic Diversity and Vector Capacities.</title>
        <authorList>
            <consortium name="Tick Genome and Microbiome Consortium (TIGMIC)"/>
            <person name="Jia N."/>
            <person name="Wang J."/>
            <person name="Shi W."/>
            <person name="Du L."/>
            <person name="Sun Y."/>
            <person name="Zhan W."/>
            <person name="Jiang J.F."/>
            <person name="Wang Q."/>
            <person name="Zhang B."/>
            <person name="Ji P."/>
            <person name="Bell-Sakyi L."/>
            <person name="Cui X.M."/>
            <person name="Yuan T.T."/>
            <person name="Jiang B.G."/>
            <person name="Yang W.F."/>
            <person name="Lam T.T."/>
            <person name="Chang Q.C."/>
            <person name="Ding S.J."/>
            <person name="Wang X.J."/>
            <person name="Zhu J.G."/>
            <person name="Ruan X.D."/>
            <person name="Zhao L."/>
            <person name="Wei J.T."/>
            <person name="Ye R.Z."/>
            <person name="Que T.C."/>
            <person name="Du C.H."/>
            <person name="Zhou Y.H."/>
            <person name="Cheng J.X."/>
            <person name="Dai P.F."/>
            <person name="Guo W.B."/>
            <person name="Han X.H."/>
            <person name="Huang E.J."/>
            <person name="Li L.F."/>
            <person name="Wei W."/>
            <person name="Gao Y.C."/>
            <person name="Liu J.Z."/>
            <person name="Shao H.Z."/>
            <person name="Wang X."/>
            <person name="Wang C.C."/>
            <person name="Yang T.C."/>
            <person name="Huo Q.B."/>
            <person name="Li W."/>
            <person name="Chen H.Y."/>
            <person name="Chen S.E."/>
            <person name="Zhou L.G."/>
            <person name="Ni X.B."/>
            <person name="Tian J.H."/>
            <person name="Sheng Y."/>
            <person name="Liu T."/>
            <person name="Pan Y.S."/>
            <person name="Xia L.Y."/>
            <person name="Li J."/>
            <person name="Zhao F."/>
            <person name="Cao W.C."/>
        </authorList>
    </citation>
    <scope>NUCLEOTIDE SEQUENCE</scope>
    <source>
        <strain evidence="2">Rmic-2018</strain>
    </source>
</reference>
<organism evidence="2 3">
    <name type="scientific">Rhipicephalus microplus</name>
    <name type="common">Cattle tick</name>
    <name type="synonym">Boophilus microplus</name>
    <dbReference type="NCBI Taxonomy" id="6941"/>
    <lineage>
        <taxon>Eukaryota</taxon>
        <taxon>Metazoa</taxon>
        <taxon>Ecdysozoa</taxon>
        <taxon>Arthropoda</taxon>
        <taxon>Chelicerata</taxon>
        <taxon>Arachnida</taxon>
        <taxon>Acari</taxon>
        <taxon>Parasitiformes</taxon>
        <taxon>Ixodida</taxon>
        <taxon>Ixodoidea</taxon>
        <taxon>Ixodidae</taxon>
        <taxon>Rhipicephalinae</taxon>
        <taxon>Rhipicephalus</taxon>
        <taxon>Boophilus</taxon>
    </lineage>
</organism>
<reference evidence="2" key="2">
    <citation type="submission" date="2021-09" db="EMBL/GenBank/DDBJ databases">
        <authorList>
            <person name="Jia N."/>
            <person name="Wang J."/>
            <person name="Shi W."/>
            <person name="Du L."/>
            <person name="Sun Y."/>
            <person name="Zhan W."/>
            <person name="Jiang J."/>
            <person name="Wang Q."/>
            <person name="Zhang B."/>
            <person name="Ji P."/>
            <person name="Sakyi L.B."/>
            <person name="Cui X."/>
            <person name="Yuan T."/>
            <person name="Jiang B."/>
            <person name="Yang W."/>
            <person name="Lam T.T.-Y."/>
            <person name="Chang Q."/>
            <person name="Ding S."/>
            <person name="Wang X."/>
            <person name="Zhu J."/>
            <person name="Ruan X."/>
            <person name="Zhao L."/>
            <person name="Wei J."/>
            <person name="Que T."/>
            <person name="Du C."/>
            <person name="Cheng J."/>
            <person name="Dai P."/>
            <person name="Han X."/>
            <person name="Huang E."/>
            <person name="Gao Y."/>
            <person name="Liu J."/>
            <person name="Shao H."/>
            <person name="Ye R."/>
            <person name="Li L."/>
            <person name="Wei W."/>
            <person name="Wang X."/>
            <person name="Wang C."/>
            <person name="Huo Q."/>
            <person name="Li W."/>
            <person name="Guo W."/>
            <person name="Chen H."/>
            <person name="Chen S."/>
            <person name="Zhou L."/>
            <person name="Zhou L."/>
            <person name="Ni X."/>
            <person name="Tian J."/>
            <person name="Zhou Y."/>
            <person name="Sheng Y."/>
            <person name="Liu T."/>
            <person name="Pan Y."/>
            <person name="Xia L."/>
            <person name="Li J."/>
            <person name="Zhao F."/>
            <person name="Cao W."/>
        </authorList>
    </citation>
    <scope>NUCLEOTIDE SEQUENCE</scope>
    <source>
        <strain evidence="2">Rmic-2018</strain>
        <tissue evidence="2">Larvae</tissue>
    </source>
</reference>
<name>A0A9J6DGA0_RHIMP</name>
<dbReference type="Gene3D" id="3.40.1770.10">
    <property type="entry name" value="Urocanase superfamily"/>
    <property type="match status" value="1"/>
</dbReference>
<dbReference type="EMBL" id="JABSTU010000009">
    <property type="protein sequence ID" value="KAH8021026.1"/>
    <property type="molecule type" value="Genomic_DNA"/>
</dbReference>
<dbReference type="InterPro" id="IPR036190">
    <property type="entry name" value="Urocanase_sf"/>
</dbReference>
<dbReference type="GO" id="GO:0006548">
    <property type="term" value="P:L-histidine catabolic process"/>
    <property type="evidence" value="ECO:0007669"/>
    <property type="project" value="TreeGrafter"/>
</dbReference>
<protein>
    <recommendedName>
        <fullName evidence="1">Urocanase C-terminal domain-containing protein</fullName>
    </recommendedName>
</protein>
<sequence length="126" mass="13783">MNRRVVPSPDLLATPSPEGWEAALTSTSLAIQLQVVQRTEEVATRGEVINGGFGCVLDGTKEADGRLTTLLSWDVNNGVCRRSWSGNKYAYETIQRAMKDDPALLVTLPNEADEQLLKKVLAGRKL</sequence>
<dbReference type="PANTHER" id="PTHR12216">
    <property type="entry name" value="UROCANATE HYDRATASE"/>
    <property type="match status" value="1"/>
</dbReference>
<dbReference type="GO" id="GO:0016153">
    <property type="term" value="F:urocanate hydratase activity"/>
    <property type="evidence" value="ECO:0007669"/>
    <property type="project" value="TreeGrafter"/>
</dbReference>
<feature type="domain" description="Urocanase C-terminal" evidence="1">
    <location>
        <begin position="45"/>
        <end position="95"/>
    </location>
</feature>
<keyword evidence="3" id="KW-1185">Reference proteome</keyword>
<evidence type="ECO:0000313" key="3">
    <source>
        <dbReference type="Proteomes" id="UP000821866"/>
    </source>
</evidence>
<dbReference type="SUPFAM" id="SSF111326">
    <property type="entry name" value="Urocanase"/>
    <property type="match status" value="1"/>
</dbReference>
<dbReference type="PANTHER" id="PTHR12216:SF3">
    <property type="entry name" value="UROCANATE HYDRATASE"/>
    <property type="match status" value="1"/>
</dbReference>
<dbReference type="Pfam" id="PF17392">
    <property type="entry name" value="Urocanase_C"/>
    <property type="match status" value="1"/>
</dbReference>
<dbReference type="InterPro" id="IPR023637">
    <property type="entry name" value="Urocanase-like"/>
</dbReference>
<comment type="caution">
    <text evidence="2">The sequence shown here is derived from an EMBL/GenBank/DDBJ whole genome shotgun (WGS) entry which is preliminary data.</text>
</comment>
<evidence type="ECO:0000313" key="2">
    <source>
        <dbReference type="EMBL" id="KAH8021026.1"/>
    </source>
</evidence>
<gene>
    <name evidence="2" type="ORF">HPB51_011805</name>
</gene>
<dbReference type="InterPro" id="IPR035401">
    <property type="entry name" value="Urocanase_C"/>
</dbReference>
<proteinExistence type="predicted"/>
<accession>A0A9J6DGA0</accession>